<organism evidence="1 2">
    <name type="scientific">Sphaerodactylus townsendi</name>
    <dbReference type="NCBI Taxonomy" id="933632"/>
    <lineage>
        <taxon>Eukaryota</taxon>
        <taxon>Metazoa</taxon>
        <taxon>Chordata</taxon>
        <taxon>Craniata</taxon>
        <taxon>Vertebrata</taxon>
        <taxon>Euteleostomi</taxon>
        <taxon>Lepidosauria</taxon>
        <taxon>Squamata</taxon>
        <taxon>Bifurcata</taxon>
        <taxon>Gekkota</taxon>
        <taxon>Sphaerodactylidae</taxon>
        <taxon>Sphaerodactylus</taxon>
    </lineage>
</organism>
<gene>
    <name evidence="1" type="ORF">K3G42_030870</name>
</gene>
<proteinExistence type="predicted"/>
<evidence type="ECO:0000313" key="1">
    <source>
        <dbReference type="EMBL" id="KAH8005714.1"/>
    </source>
</evidence>
<evidence type="ECO:0000313" key="2">
    <source>
        <dbReference type="Proteomes" id="UP000827872"/>
    </source>
</evidence>
<accession>A0ACB8FKB5</accession>
<protein>
    <submittedName>
        <fullName evidence="1">Uncharacterized protein</fullName>
    </submittedName>
</protein>
<sequence length="110" mass="12984">MNVEKGSKTGQEFRNEYSISKLCHVKVQESIPPHRRILGRQARTFYKHSCEPLAVLHKQPVRYEARRIQPNEHLGFLKSQSQTSSPQDCKEMFKNAQKWCLINLFIYFDC</sequence>
<keyword evidence="2" id="KW-1185">Reference proteome</keyword>
<dbReference type="Proteomes" id="UP000827872">
    <property type="component" value="Linkage Group LG04"/>
</dbReference>
<name>A0ACB8FKB5_9SAUR</name>
<dbReference type="EMBL" id="CM037617">
    <property type="protein sequence ID" value="KAH8005714.1"/>
    <property type="molecule type" value="Genomic_DNA"/>
</dbReference>
<comment type="caution">
    <text evidence="1">The sequence shown here is derived from an EMBL/GenBank/DDBJ whole genome shotgun (WGS) entry which is preliminary data.</text>
</comment>
<reference evidence="1" key="1">
    <citation type="submission" date="2021-08" db="EMBL/GenBank/DDBJ databases">
        <title>The first chromosome-level gecko genome reveals the dynamic sex chromosomes of Neotropical dwarf geckos (Sphaerodactylidae: Sphaerodactylus).</title>
        <authorList>
            <person name="Pinto B.J."/>
            <person name="Keating S.E."/>
            <person name="Gamble T."/>
        </authorList>
    </citation>
    <scope>NUCLEOTIDE SEQUENCE</scope>
    <source>
        <strain evidence="1">TG3544</strain>
    </source>
</reference>